<evidence type="ECO:0000256" key="1">
    <source>
        <dbReference type="SAM" id="MobiDB-lite"/>
    </source>
</evidence>
<reference evidence="3 4" key="1">
    <citation type="submission" date="2018-08" db="EMBL/GenBank/DDBJ databases">
        <title>Recombination of ecologically and evolutionarily significant loci maintains genetic cohesion in the Pseudomonas syringae species complex.</title>
        <authorList>
            <person name="Dillon M."/>
            <person name="Thakur S."/>
            <person name="Almeida R.N.D."/>
            <person name="Weir B.S."/>
            <person name="Guttman D.S."/>
        </authorList>
    </citation>
    <scope>NUCLEOTIDE SEQUENCE [LARGE SCALE GENOMIC DNA]</scope>
    <source>
        <strain evidence="3 4">NCPPB2445</strain>
    </source>
</reference>
<sequence>MADSKYSLSFAASTDMPTLGGVSEASGLNLALSTASLDIRLLVSEQMKLRETLASLNTTLLAQQSLLKANAVVPATSAVPKSKLRAEVDQLAPPGVLKPAMAMQTAMVDLNQKLQLSPEQLQVMSNENQKIAAEKQAASSGATAVQLAQIQLAAINAGLLKDVKPEDRQQVLTDFARDSVVMASAYRIEVLNAGALMAGLRTGLNLDRGKSLELANAANRLGASASLKASAADIGSVAQRGGETAIAAGMTPEQVAAIAAALLSASVGKDEAGASLKTLGAALGKGDKVTPEQRTAWTQLDIEPGALASRLRTDASGAIKDLLAALQSKPAEQQSSLLKTLFDGDEGIGKLLKSPQDLKTALTVASDKGDGDKGSMAQTADALGNTSQARWNALDASVTRLDTAIGSAITPITDLAMLGVDALATGLSAAAESLPKVTAALALFGAALASPFRSAILDKVTSGVASTREALLKPDAAIQPPASDAPGTQAKDGGQKQPDAGKARTSRPDMRSRLAISAARARTFTGRLGAPLALASAGYDGIKALEAGDYKAASGAAGAGLGGLAGGYAGAAAGAMLGSFVPVIGTAIGALVGGALGSYFGSEGGESLGEAIYTGGDRLKSPEQVSKDLTSSQTSTQQNTMTANIYINGQDQASASQLANLVVQQITGQFGLTTMPNSLAMRSDAALTDGGT</sequence>
<dbReference type="InterPro" id="IPR010090">
    <property type="entry name" value="Phage_tape_meas"/>
</dbReference>
<gene>
    <name evidence="3" type="ORF">ALQ77_02149</name>
</gene>
<dbReference type="RefSeq" id="WP_053192747.1">
    <property type="nucleotide sequence ID" value="NZ_CP014262.1"/>
</dbReference>
<dbReference type="Proteomes" id="UP000270661">
    <property type="component" value="Unassembled WGS sequence"/>
</dbReference>
<protein>
    <recommendedName>
        <fullName evidence="2">Phage tail tape measure protein domain-containing protein</fullName>
    </recommendedName>
</protein>
<feature type="domain" description="Phage tail tape measure protein" evidence="2">
    <location>
        <begin position="135"/>
        <end position="342"/>
    </location>
</feature>
<name>A0A3M3EZ97_9PSED</name>
<feature type="compositionally biased region" description="Basic and acidic residues" evidence="1">
    <location>
        <begin position="499"/>
        <end position="512"/>
    </location>
</feature>
<dbReference type="NCBIfam" id="TIGR01760">
    <property type="entry name" value="tape_meas_TP901"/>
    <property type="match status" value="1"/>
</dbReference>
<dbReference type="EMBL" id="RBOJ01000016">
    <property type="protein sequence ID" value="RMM54941.1"/>
    <property type="molecule type" value="Genomic_DNA"/>
</dbReference>
<dbReference type="Pfam" id="PF10145">
    <property type="entry name" value="PhageMin_Tail"/>
    <property type="match status" value="1"/>
</dbReference>
<accession>A0A3M3EZ97</accession>
<keyword evidence="4" id="KW-1185">Reference proteome</keyword>
<evidence type="ECO:0000259" key="2">
    <source>
        <dbReference type="Pfam" id="PF10145"/>
    </source>
</evidence>
<evidence type="ECO:0000313" key="4">
    <source>
        <dbReference type="Proteomes" id="UP000270661"/>
    </source>
</evidence>
<dbReference type="STRING" id="47879.AXG94_21435"/>
<dbReference type="KEGG" id="pcg:AXG94_21435"/>
<evidence type="ECO:0000313" key="3">
    <source>
        <dbReference type="EMBL" id="RMM54941.1"/>
    </source>
</evidence>
<proteinExistence type="predicted"/>
<dbReference type="PANTHER" id="PTHR21525:SF9">
    <property type="entry name" value="CHANNEL_COLICIN DOMAIN-CONTAINING PROTEIN"/>
    <property type="match status" value="1"/>
</dbReference>
<organism evidence="3 4">
    <name type="scientific">Pseudomonas corrugata</name>
    <dbReference type="NCBI Taxonomy" id="47879"/>
    <lineage>
        <taxon>Bacteria</taxon>
        <taxon>Pseudomonadati</taxon>
        <taxon>Pseudomonadota</taxon>
        <taxon>Gammaproteobacteria</taxon>
        <taxon>Pseudomonadales</taxon>
        <taxon>Pseudomonadaceae</taxon>
        <taxon>Pseudomonas</taxon>
    </lineage>
</organism>
<dbReference type="OrthoDB" id="6879814at2"/>
<feature type="region of interest" description="Disordered" evidence="1">
    <location>
        <begin position="472"/>
        <end position="512"/>
    </location>
</feature>
<comment type="caution">
    <text evidence="3">The sequence shown here is derived from an EMBL/GenBank/DDBJ whole genome shotgun (WGS) entry which is preliminary data.</text>
</comment>
<dbReference type="GeneID" id="55646961"/>
<dbReference type="AlphaFoldDB" id="A0A3M3EZ97"/>
<dbReference type="PANTHER" id="PTHR21525">
    <property type="entry name" value="MOTILE SPERM PROTEIN"/>
    <property type="match status" value="1"/>
</dbReference>